<dbReference type="Proteomes" id="UP001629367">
    <property type="component" value="Unassembled WGS sequence"/>
</dbReference>
<keyword evidence="4" id="KW-0255">Endonuclease</keyword>
<keyword evidence="4" id="KW-0540">Nuclease</keyword>
<dbReference type="SMART" id="SM00892">
    <property type="entry name" value="Endonuclease_NS"/>
    <property type="match status" value="1"/>
</dbReference>
<dbReference type="RefSeq" id="WP_408209694.1">
    <property type="nucleotide sequence ID" value="NZ_JAQQBZ010000002.1"/>
</dbReference>
<dbReference type="InterPro" id="IPR020821">
    <property type="entry name" value="ENPP1-3/EXOG-like_nuc-like"/>
</dbReference>
<feature type="region of interest" description="Disordered" evidence="1">
    <location>
        <begin position="31"/>
        <end position="57"/>
    </location>
</feature>
<dbReference type="EMBL" id="JAQQBZ010000002">
    <property type="protein sequence ID" value="MFM0592259.1"/>
    <property type="molecule type" value="Genomic_DNA"/>
</dbReference>
<evidence type="ECO:0000259" key="2">
    <source>
        <dbReference type="SMART" id="SM00477"/>
    </source>
</evidence>
<dbReference type="Gene3D" id="3.40.570.10">
    <property type="entry name" value="Extracellular Endonuclease, subunit A"/>
    <property type="match status" value="1"/>
</dbReference>
<dbReference type="GO" id="GO:0004519">
    <property type="term" value="F:endonuclease activity"/>
    <property type="evidence" value="ECO:0007669"/>
    <property type="project" value="UniProtKB-KW"/>
</dbReference>
<feature type="domain" description="ENPP1-3/EXOG-like endonuclease/phosphodiesterase" evidence="2">
    <location>
        <begin position="93"/>
        <end position="297"/>
    </location>
</feature>
<evidence type="ECO:0000313" key="5">
    <source>
        <dbReference type="Proteomes" id="UP001629367"/>
    </source>
</evidence>
<proteinExistence type="predicted"/>
<keyword evidence="5" id="KW-1185">Reference proteome</keyword>
<evidence type="ECO:0000313" key="4">
    <source>
        <dbReference type="EMBL" id="MFM0592259.1"/>
    </source>
</evidence>
<dbReference type="Pfam" id="PF01223">
    <property type="entry name" value="Endonuclease_NS"/>
    <property type="match status" value="1"/>
</dbReference>
<evidence type="ECO:0000259" key="3">
    <source>
        <dbReference type="SMART" id="SM00892"/>
    </source>
</evidence>
<dbReference type="InterPro" id="IPR044925">
    <property type="entry name" value="His-Me_finger_sf"/>
</dbReference>
<dbReference type="CDD" id="cd00091">
    <property type="entry name" value="NUC"/>
    <property type="match status" value="1"/>
</dbReference>
<feature type="domain" description="DNA/RNA non-specific endonuclease/pyrophosphatase/phosphodiesterase" evidence="3">
    <location>
        <begin position="92"/>
        <end position="297"/>
    </location>
</feature>
<dbReference type="PANTHER" id="PTHR13966:SF5">
    <property type="entry name" value="ENDONUCLEASE G, MITOCHONDRIAL"/>
    <property type="match status" value="1"/>
</dbReference>
<dbReference type="InterPro" id="IPR040255">
    <property type="entry name" value="Non-specific_endonuclease"/>
</dbReference>
<dbReference type="InterPro" id="IPR001604">
    <property type="entry name" value="Endo_G_ENPP1-like_dom"/>
</dbReference>
<gene>
    <name evidence="4" type="ORF">PQQ68_04465</name>
</gene>
<sequence>MMVLRSTRTSSRSLTMPVTPTRKTTLADMVRLGRNPSDSLEKAGREPTTSPDELSGRHGYNADFLTGWRVALPQPAGDIRPLRRGGPGAELRYQNFSVIMSASRRLPLITAVNIDGAQSRQVPRTDVWCFDGRLDKDDQWGDALYDGNALDRGHMVRREDPVWGTLEEARTANADTFHFTNCCPQMASVNQKVWLGLEDYVLRHAKVDRMRVSVFTGPFFGANDLAYRGALIPKAFWKVVAIVTENGRPSATAYKVDQVQALEHLKFIYAGYKTFQISIRSVMQNTNIDFSALIPYDGFSQHEVAQGTELVEPLDSFESIRV</sequence>
<dbReference type="SUPFAM" id="SSF54060">
    <property type="entry name" value="His-Me finger endonucleases"/>
    <property type="match status" value="1"/>
</dbReference>
<dbReference type="InterPro" id="IPR044929">
    <property type="entry name" value="DNA/RNA_non-sp_Endonuclease_sf"/>
</dbReference>
<name>A0ABW9D2J8_9BURK</name>
<dbReference type="SMART" id="SM00477">
    <property type="entry name" value="NUC"/>
    <property type="match status" value="1"/>
</dbReference>
<accession>A0ABW9D2J8</accession>
<reference evidence="4 5" key="1">
    <citation type="journal article" date="2024" name="Chem. Sci.">
        <title>Discovery of megapolipeptins by genome mining of a Burkholderiales bacteria collection.</title>
        <authorList>
            <person name="Paulo B.S."/>
            <person name="Recchia M.J.J."/>
            <person name="Lee S."/>
            <person name="Fergusson C.H."/>
            <person name="Romanowski S.B."/>
            <person name="Hernandez A."/>
            <person name="Krull N."/>
            <person name="Liu D.Y."/>
            <person name="Cavanagh H."/>
            <person name="Bos A."/>
            <person name="Gray C.A."/>
            <person name="Murphy B.T."/>
            <person name="Linington R.G."/>
            <person name="Eustaquio A.S."/>
        </authorList>
    </citation>
    <scope>NUCLEOTIDE SEQUENCE [LARGE SCALE GENOMIC DNA]</scope>
    <source>
        <strain evidence="4 5">RL17-335-BIF-A</strain>
    </source>
</reference>
<dbReference type="PANTHER" id="PTHR13966">
    <property type="entry name" value="ENDONUCLEASE RELATED"/>
    <property type="match status" value="1"/>
</dbReference>
<comment type="caution">
    <text evidence="4">The sequence shown here is derived from an EMBL/GenBank/DDBJ whole genome shotgun (WGS) entry which is preliminary data.</text>
</comment>
<keyword evidence="4" id="KW-0378">Hydrolase</keyword>
<organism evidence="4 5">
    <name type="scientific">Paraburkholderia dilworthii</name>
    <dbReference type="NCBI Taxonomy" id="948106"/>
    <lineage>
        <taxon>Bacteria</taxon>
        <taxon>Pseudomonadati</taxon>
        <taxon>Pseudomonadota</taxon>
        <taxon>Betaproteobacteria</taxon>
        <taxon>Burkholderiales</taxon>
        <taxon>Burkholderiaceae</taxon>
        <taxon>Paraburkholderia</taxon>
    </lineage>
</organism>
<evidence type="ECO:0000256" key="1">
    <source>
        <dbReference type="SAM" id="MobiDB-lite"/>
    </source>
</evidence>
<protein>
    <submittedName>
        <fullName evidence="4">DNA/RNA non-specific endonuclease</fullName>
    </submittedName>
</protein>